<organism evidence="1 2">
    <name type="scientific">Brachionus plicatilis</name>
    <name type="common">Marine rotifer</name>
    <name type="synonym">Brachionus muelleri</name>
    <dbReference type="NCBI Taxonomy" id="10195"/>
    <lineage>
        <taxon>Eukaryota</taxon>
        <taxon>Metazoa</taxon>
        <taxon>Spiralia</taxon>
        <taxon>Gnathifera</taxon>
        <taxon>Rotifera</taxon>
        <taxon>Eurotatoria</taxon>
        <taxon>Monogononta</taxon>
        <taxon>Pseudotrocha</taxon>
        <taxon>Ploima</taxon>
        <taxon>Brachionidae</taxon>
        <taxon>Brachionus</taxon>
    </lineage>
</organism>
<name>A0A3M7S4A4_BRAPC</name>
<dbReference type="EMBL" id="REGN01002067">
    <property type="protein sequence ID" value="RNA30602.1"/>
    <property type="molecule type" value="Genomic_DNA"/>
</dbReference>
<sequence length="84" mass="9855">MIWFLENAKIDIHLFREKLCLELKWLLILNNQFSTLLSINFKRCCEKSFNLAPRISFILLPHSKGLITYSPLSLPNLHDLVTIN</sequence>
<evidence type="ECO:0000313" key="2">
    <source>
        <dbReference type="Proteomes" id="UP000276133"/>
    </source>
</evidence>
<keyword evidence="2" id="KW-1185">Reference proteome</keyword>
<dbReference type="Proteomes" id="UP000276133">
    <property type="component" value="Unassembled WGS sequence"/>
</dbReference>
<gene>
    <name evidence="1" type="ORF">BpHYR1_027614</name>
</gene>
<comment type="caution">
    <text evidence="1">The sequence shown here is derived from an EMBL/GenBank/DDBJ whole genome shotgun (WGS) entry which is preliminary data.</text>
</comment>
<dbReference type="AlphaFoldDB" id="A0A3M7S4A4"/>
<evidence type="ECO:0000313" key="1">
    <source>
        <dbReference type="EMBL" id="RNA30602.1"/>
    </source>
</evidence>
<reference evidence="1 2" key="1">
    <citation type="journal article" date="2018" name="Sci. Rep.">
        <title>Genomic signatures of local adaptation to the degree of environmental predictability in rotifers.</title>
        <authorList>
            <person name="Franch-Gras L."/>
            <person name="Hahn C."/>
            <person name="Garcia-Roger E.M."/>
            <person name="Carmona M.J."/>
            <person name="Serra M."/>
            <person name="Gomez A."/>
        </authorList>
    </citation>
    <scope>NUCLEOTIDE SEQUENCE [LARGE SCALE GENOMIC DNA]</scope>
    <source>
        <strain evidence="1">HYR1</strain>
    </source>
</reference>
<protein>
    <submittedName>
        <fullName evidence="1">Uncharacterized protein</fullName>
    </submittedName>
</protein>
<accession>A0A3M7S4A4</accession>
<proteinExistence type="predicted"/>